<evidence type="ECO:0000313" key="3">
    <source>
        <dbReference type="EMBL" id="QBE64842.1"/>
    </source>
</evidence>
<dbReference type="OrthoDB" id="8596319at2"/>
<feature type="compositionally biased region" description="Low complexity" evidence="1">
    <location>
        <begin position="95"/>
        <end position="115"/>
    </location>
</feature>
<dbReference type="Proteomes" id="UP000290637">
    <property type="component" value="Chromosome"/>
</dbReference>
<evidence type="ECO:0000259" key="2">
    <source>
        <dbReference type="Pfam" id="PF02120"/>
    </source>
</evidence>
<dbReference type="Pfam" id="PF02120">
    <property type="entry name" value="Flg_hook"/>
    <property type="match status" value="1"/>
</dbReference>
<evidence type="ECO:0000313" key="4">
    <source>
        <dbReference type="Proteomes" id="UP000290637"/>
    </source>
</evidence>
<dbReference type="CDD" id="cd17470">
    <property type="entry name" value="T3SS_Flik_C"/>
    <property type="match status" value="1"/>
</dbReference>
<feature type="compositionally biased region" description="Low complexity" evidence="1">
    <location>
        <begin position="31"/>
        <end position="48"/>
    </location>
</feature>
<feature type="region of interest" description="Disordered" evidence="1">
    <location>
        <begin position="372"/>
        <end position="410"/>
    </location>
</feature>
<feature type="compositionally biased region" description="Low complexity" evidence="1">
    <location>
        <begin position="378"/>
        <end position="390"/>
    </location>
</feature>
<proteinExistence type="predicted"/>
<dbReference type="PANTHER" id="PTHR37533">
    <property type="entry name" value="FLAGELLAR HOOK-LENGTH CONTROL PROTEIN"/>
    <property type="match status" value="1"/>
</dbReference>
<keyword evidence="4" id="KW-1185">Reference proteome</keyword>
<dbReference type="AlphaFoldDB" id="A0A4P6L1T4"/>
<sequence length="425" mass="42932">MSTLRARHSSGVDFQTPLLPAIPTGGLMQTQSIQSQQPNKPQPSKSASLPSNDFQNALALEIDRQPVCAAPEQQPSPAQAHARQSRTTQAAKPVQQAQGASQAERAEASANAAASDGKPVSAEAAPAGDAKAAADDATDTAATDTVPAADPAAGMLAMLAAYGQLATKVEAKAELPETPLDTDAAALAALQTDKASKATLADLAADARAGKAQAGGTSALQDAGEDRLLKTGGGLSTDAKTEAFDAQLAANLADAAPVAQPVPPAAQAMAASVQAANAVAANQLQARVGSNAWEQQLGQKVVWMVAGGDQSASLTLNPPDLGPLQVVLSVSNDSATATFTAHQPETRQAIENALPKLREMMSEAGITLGDASVSAGSQEQQQAFAEQARGSRGGGRYGDGGDADAAEEAQPVIRRTVLGAVDTFA</sequence>
<protein>
    <submittedName>
        <fullName evidence="3">Flagellar hook-length control protein FliK</fullName>
    </submittedName>
</protein>
<accession>A0A4P6L1T4</accession>
<dbReference type="EMBL" id="CP035913">
    <property type="protein sequence ID" value="QBE64842.1"/>
    <property type="molecule type" value="Genomic_DNA"/>
</dbReference>
<keyword evidence="3" id="KW-0969">Cilium</keyword>
<feature type="compositionally biased region" description="Low complexity" evidence="1">
    <location>
        <begin position="69"/>
        <end position="82"/>
    </location>
</feature>
<gene>
    <name evidence="3" type="ORF">EWM63_19115</name>
</gene>
<dbReference type="InterPro" id="IPR021136">
    <property type="entry name" value="Flagellar_hook_control-like_C"/>
</dbReference>
<keyword evidence="3" id="KW-0282">Flagellum</keyword>
<reference evidence="3 4" key="1">
    <citation type="submission" date="2019-02" db="EMBL/GenBank/DDBJ databases">
        <title>Draft Genome Sequences of Six Type Strains of the Genus Massilia.</title>
        <authorList>
            <person name="Miess H."/>
            <person name="Frediansyhah A."/>
            <person name="Gross H."/>
        </authorList>
    </citation>
    <scope>NUCLEOTIDE SEQUENCE [LARGE SCALE GENOMIC DNA]</scope>
    <source>
        <strain evidence="3 4">DSM 17473</strain>
    </source>
</reference>
<keyword evidence="3" id="KW-0966">Cell projection</keyword>
<dbReference type="InterPro" id="IPR038610">
    <property type="entry name" value="FliK-like_C_sf"/>
</dbReference>
<dbReference type="InterPro" id="IPR052563">
    <property type="entry name" value="FliK"/>
</dbReference>
<dbReference type="Gene3D" id="3.30.750.140">
    <property type="match status" value="1"/>
</dbReference>
<organism evidence="3 4">
    <name type="scientific">Pseudoduganella lutea</name>
    <dbReference type="NCBI Taxonomy" id="321985"/>
    <lineage>
        <taxon>Bacteria</taxon>
        <taxon>Pseudomonadati</taxon>
        <taxon>Pseudomonadota</taxon>
        <taxon>Betaproteobacteria</taxon>
        <taxon>Burkholderiales</taxon>
        <taxon>Oxalobacteraceae</taxon>
        <taxon>Telluria group</taxon>
        <taxon>Pseudoduganella</taxon>
    </lineage>
</organism>
<feature type="compositionally biased region" description="Gly residues" evidence="1">
    <location>
        <begin position="391"/>
        <end position="400"/>
    </location>
</feature>
<feature type="domain" description="Flagellar hook-length control protein-like C-terminal" evidence="2">
    <location>
        <begin position="299"/>
        <end position="382"/>
    </location>
</feature>
<feature type="compositionally biased region" description="Low complexity" evidence="1">
    <location>
        <begin position="122"/>
        <end position="131"/>
    </location>
</feature>
<evidence type="ECO:0000256" key="1">
    <source>
        <dbReference type="SAM" id="MobiDB-lite"/>
    </source>
</evidence>
<dbReference type="PANTHER" id="PTHR37533:SF2">
    <property type="entry name" value="FLAGELLAR HOOK-LENGTH CONTROL PROTEIN"/>
    <property type="match status" value="1"/>
</dbReference>
<feature type="region of interest" description="Disordered" evidence="1">
    <location>
        <begin position="1"/>
        <end position="138"/>
    </location>
</feature>
<name>A0A4P6L1T4_9BURK</name>
<dbReference type="KEGG" id="plue:EWM63_19115"/>